<dbReference type="EMBL" id="LCQM01000011">
    <property type="protein sequence ID" value="KKW17713.1"/>
    <property type="molecule type" value="Genomic_DNA"/>
</dbReference>
<reference evidence="1 2" key="1">
    <citation type="journal article" date="2015" name="Nature">
        <title>rRNA introns, odd ribosomes, and small enigmatic genomes across a large radiation of phyla.</title>
        <authorList>
            <person name="Brown C.T."/>
            <person name="Hug L.A."/>
            <person name="Thomas B.C."/>
            <person name="Sharon I."/>
            <person name="Castelle C.J."/>
            <person name="Singh A."/>
            <person name="Wilkins M.J."/>
            <person name="Williams K.H."/>
            <person name="Banfield J.F."/>
        </authorList>
    </citation>
    <scope>NUCLEOTIDE SEQUENCE [LARGE SCALE GENOMIC DNA]</scope>
</reference>
<organism evidence="1 2">
    <name type="scientific">Candidatus Kaiserbacteria bacterium GW2011_GWB1_50_17</name>
    <dbReference type="NCBI Taxonomy" id="1618673"/>
    <lineage>
        <taxon>Bacteria</taxon>
        <taxon>Candidatus Kaiseribacteriota</taxon>
    </lineage>
</organism>
<proteinExistence type="predicted"/>
<evidence type="ECO:0000313" key="2">
    <source>
        <dbReference type="Proteomes" id="UP000034120"/>
    </source>
</evidence>
<dbReference type="Proteomes" id="UP000034120">
    <property type="component" value="Unassembled WGS sequence"/>
</dbReference>
<dbReference type="AlphaFoldDB" id="A0A0G1WFZ6"/>
<evidence type="ECO:0000313" key="1">
    <source>
        <dbReference type="EMBL" id="KKW17713.1"/>
    </source>
</evidence>
<protein>
    <submittedName>
        <fullName evidence="1">Uncharacterized protein</fullName>
    </submittedName>
</protein>
<gene>
    <name evidence="1" type="ORF">UY57_C0011G0010</name>
</gene>
<comment type="caution">
    <text evidence="1">The sequence shown here is derived from an EMBL/GenBank/DDBJ whole genome shotgun (WGS) entry which is preliminary data.</text>
</comment>
<name>A0A0G1WFZ6_9BACT</name>
<sequence>MYVSILNLLWCIETLKHPSLRGSKNGSKTVCVLHNIIYYNVIYARV</sequence>
<accession>A0A0G1WFZ6</accession>